<gene>
    <name evidence="2" type="ORF">APO85_21860</name>
</gene>
<dbReference type="SUPFAM" id="SSF88874">
    <property type="entry name" value="Receptor-binding domain of short tail fibre protein gp12"/>
    <property type="match status" value="1"/>
</dbReference>
<name>A0A617LUV5_SALMO</name>
<dbReference type="PANTHER" id="PTHR35191:SF1">
    <property type="entry name" value="PROPHAGE SIDE TAIL FIBER PROTEIN HOMOLOG STFQ-RELATED"/>
    <property type="match status" value="1"/>
</dbReference>
<organism evidence="2">
    <name type="scientific">Salmonella montevideo</name>
    <dbReference type="NCBI Taxonomy" id="115981"/>
    <lineage>
        <taxon>Bacteria</taxon>
        <taxon>Pseudomonadati</taxon>
        <taxon>Pseudomonadota</taxon>
        <taxon>Gammaproteobacteria</taxon>
        <taxon>Enterobacterales</taxon>
        <taxon>Enterobacteriaceae</taxon>
        <taxon>Salmonella</taxon>
    </lineage>
</organism>
<sequence>MGEGSALPVGVPVPWPLETPPTGWLKCNGAAFSSEKYPNLAKVYPTLKLPDLRGEFIRGWDDGRGIDSGRSILSEQGYATEDHAHGLPSKSTVATDRSINFYFDEAWATSGNTGVIRWGNTSDAGLPAPNYGTFKTYKQSVANLGTAGLETRPRNIAFNYIVRAD</sequence>
<dbReference type="InterPro" id="IPR037053">
    <property type="entry name" value="Phage_tail_collar_dom_sf"/>
</dbReference>
<dbReference type="InterPro" id="IPR011083">
    <property type="entry name" value="Phage_tail_collar_dom"/>
</dbReference>
<evidence type="ECO:0000259" key="1">
    <source>
        <dbReference type="Pfam" id="PF07484"/>
    </source>
</evidence>
<accession>A0A617LUV5</accession>
<dbReference type="Pfam" id="PF07484">
    <property type="entry name" value="Collar"/>
    <property type="match status" value="1"/>
</dbReference>
<dbReference type="AlphaFoldDB" id="A0A617LUV5"/>
<reference evidence="2" key="1">
    <citation type="submission" date="2018-07" db="EMBL/GenBank/DDBJ databases">
        <authorList>
            <consortium name="NARMS: The National Antimicrobial Resistance Monitoring System"/>
        </authorList>
    </citation>
    <scope>NUCLEOTIDE SEQUENCE</scope>
    <source>
        <strain evidence="2">FSIS1500714</strain>
    </source>
</reference>
<protein>
    <submittedName>
        <fullName evidence="2">Phage tail protein</fullName>
    </submittedName>
</protein>
<feature type="domain" description="Phage tail collar" evidence="1">
    <location>
        <begin position="10"/>
        <end position="57"/>
    </location>
</feature>
<comment type="caution">
    <text evidence="2">The sequence shown here is derived from an EMBL/GenBank/DDBJ whole genome shotgun (WGS) entry which is preliminary data.</text>
</comment>
<dbReference type="Gene3D" id="3.90.1340.10">
    <property type="entry name" value="Phage tail collar domain"/>
    <property type="match status" value="1"/>
</dbReference>
<dbReference type="EMBL" id="AAKYVF010000035">
    <property type="protein sequence ID" value="ECX1556737.1"/>
    <property type="molecule type" value="Genomic_DNA"/>
</dbReference>
<proteinExistence type="predicted"/>
<dbReference type="PANTHER" id="PTHR35191">
    <property type="entry name" value="PROPHAGE SIDE TAIL FIBER PROTEIN HOMOLOG STFQ-RELATED"/>
    <property type="match status" value="1"/>
</dbReference>
<dbReference type="InterPro" id="IPR051934">
    <property type="entry name" value="Phage_Tail_Fiber_Structural"/>
</dbReference>
<evidence type="ECO:0000313" key="2">
    <source>
        <dbReference type="EMBL" id="ECX1556737.1"/>
    </source>
</evidence>